<evidence type="ECO:0000256" key="6">
    <source>
        <dbReference type="ARBA" id="ARBA00022859"/>
    </source>
</evidence>
<evidence type="ECO:0000256" key="1">
    <source>
        <dbReference type="ARBA" id="ARBA00004123"/>
    </source>
</evidence>
<dbReference type="GO" id="GO:0008270">
    <property type="term" value="F:zinc ion binding"/>
    <property type="evidence" value="ECO:0007669"/>
    <property type="project" value="UniProtKB-KW"/>
</dbReference>
<dbReference type="InterPro" id="IPR011333">
    <property type="entry name" value="SKP1/BTB/POZ_sf"/>
</dbReference>
<dbReference type="GO" id="GO:0005634">
    <property type="term" value="C:nucleus"/>
    <property type="evidence" value="ECO:0007669"/>
    <property type="project" value="UniProtKB-SubCell"/>
</dbReference>
<keyword evidence="4 9" id="KW-0863">Zinc-finger</keyword>
<dbReference type="GO" id="GO:0051251">
    <property type="term" value="P:positive regulation of lymphocyte activation"/>
    <property type="evidence" value="ECO:0007669"/>
    <property type="project" value="UniProtKB-ARBA"/>
</dbReference>
<feature type="region of interest" description="Disordered" evidence="10">
    <location>
        <begin position="337"/>
        <end position="395"/>
    </location>
</feature>
<keyword evidence="7" id="KW-0395">Inflammatory response</keyword>
<proteinExistence type="predicted"/>
<feature type="domain" description="C2H2-type" evidence="12">
    <location>
        <begin position="524"/>
        <end position="551"/>
    </location>
</feature>
<dbReference type="GeneID" id="114449829"/>
<dbReference type="Pfam" id="PF00096">
    <property type="entry name" value="zf-C2H2"/>
    <property type="match status" value="4"/>
</dbReference>
<dbReference type="RefSeq" id="XP_028283463.1">
    <property type="nucleotide sequence ID" value="XM_028427662.1"/>
</dbReference>
<evidence type="ECO:0000256" key="2">
    <source>
        <dbReference type="ARBA" id="ARBA00022723"/>
    </source>
</evidence>
<dbReference type="PANTHER" id="PTHR46105:SF25">
    <property type="entry name" value="ZGC:110075 PROTEIN"/>
    <property type="match status" value="1"/>
</dbReference>
<dbReference type="FunFam" id="3.30.160.60:FF:000457">
    <property type="entry name" value="B-cell lymphoma 6 protein-like"/>
    <property type="match status" value="1"/>
</dbReference>
<evidence type="ECO:0000256" key="4">
    <source>
        <dbReference type="ARBA" id="ARBA00022771"/>
    </source>
</evidence>
<keyword evidence="5" id="KW-0862">Zinc</keyword>
<evidence type="ECO:0000256" key="3">
    <source>
        <dbReference type="ARBA" id="ARBA00022737"/>
    </source>
</evidence>
<dbReference type="Gene3D" id="3.30.710.10">
    <property type="entry name" value="Potassium Channel Kv1.1, Chain A"/>
    <property type="match status" value="1"/>
</dbReference>
<feature type="region of interest" description="Disordered" evidence="10">
    <location>
        <begin position="149"/>
        <end position="170"/>
    </location>
</feature>
<dbReference type="Gene3D" id="3.30.160.60">
    <property type="entry name" value="Classic Zinc Finger"/>
    <property type="match status" value="6"/>
</dbReference>
<evidence type="ECO:0000259" key="11">
    <source>
        <dbReference type="PROSITE" id="PS50097"/>
    </source>
</evidence>
<accession>A0A6P7K2D8</accession>
<evidence type="ECO:0000256" key="9">
    <source>
        <dbReference type="PROSITE-ProRule" id="PRU00042"/>
    </source>
</evidence>
<name>A0A6P7K2D8_9TELE</name>
<keyword evidence="6" id="KW-0391">Immunity</keyword>
<evidence type="ECO:0000256" key="7">
    <source>
        <dbReference type="ARBA" id="ARBA00023198"/>
    </source>
</evidence>
<dbReference type="PROSITE" id="PS00028">
    <property type="entry name" value="ZINC_FINGER_C2H2_1"/>
    <property type="match status" value="6"/>
</dbReference>
<protein>
    <submittedName>
        <fullName evidence="14">BCL6A transcription repressor b</fullName>
    </submittedName>
</protein>
<dbReference type="GO" id="GO:1903037">
    <property type="term" value="P:regulation of leukocyte cell-cell adhesion"/>
    <property type="evidence" value="ECO:0007669"/>
    <property type="project" value="UniProtKB-ARBA"/>
</dbReference>
<feature type="domain" description="C2H2-type" evidence="12">
    <location>
        <begin position="496"/>
        <end position="523"/>
    </location>
</feature>
<feature type="compositionally biased region" description="Basic and acidic residues" evidence="10">
    <location>
        <begin position="368"/>
        <end position="384"/>
    </location>
</feature>
<dbReference type="Proteomes" id="UP000515145">
    <property type="component" value="Chromosome 17"/>
</dbReference>
<keyword evidence="3" id="KW-0677">Repeat</keyword>
<dbReference type="Pfam" id="PF00651">
    <property type="entry name" value="BTB"/>
    <property type="match status" value="1"/>
</dbReference>
<dbReference type="InterPro" id="IPR000210">
    <property type="entry name" value="BTB/POZ_dom"/>
</dbReference>
<dbReference type="SUPFAM" id="SSF54695">
    <property type="entry name" value="POZ domain"/>
    <property type="match status" value="1"/>
</dbReference>
<feature type="domain" description="C2H2-type" evidence="12">
    <location>
        <begin position="552"/>
        <end position="579"/>
    </location>
</feature>
<comment type="subcellular location">
    <subcellularLocation>
        <location evidence="1">Nucleus</location>
    </subcellularLocation>
</comment>
<dbReference type="SUPFAM" id="SSF57667">
    <property type="entry name" value="beta-beta-alpha zinc fingers"/>
    <property type="match status" value="3"/>
</dbReference>
<organism evidence="13 14">
    <name type="scientific">Parambassis ranga</name>
    <name type="common">Indian glassy fish</name>
    <dbReference type="NCBI Taxonomy" id="210632"/>
    <lineage>
        <taxon>Eukaryota</taxon>
        <taxon>Metazoa</taxon>
        <taxon>Chordata</taxon>
        <taxon>Craniata</taxon>
        <taxon>Vertebrata</taxon>
        <taxon>Euteleostomi</taxon>
        <taxon>Actinopterygii</taxon>
        <taxon>Neopterygii</taxon>
        <taxon>Teleostei</taxon>
        <taxon>Neoteleostei</taxon>
        <taxon>Acanthomorphata</taxon>
        <taxon>Ovalentaria</taxon>
        <taxon>Ambassidae</taxon>
        <taxon>Parambassis</taxon>
    </lineage>
</organism>
<dbReference type="PROSITE" id="PS50097">
    <property type="entry name" value="BTB"/>
    <property type="match status" value="1"/>
</dbReference>
<dbReference type="GO" id="GO:0006954">
    <property type="term" value="P:inflammatory response"/>
    <property type="evidence" value="ECO:0007669"/>
    <property type="project" value="UniProtKB-KW"/>
</dbReference>
<feature type="domain" description="C2H2-type" evidence="12">
    <location>
        <begin position="580"/>
        <end position="603"/>
    </location>
</feature>
<reference evidence="14" key="1">
    <citation type="submission" date="2025-08" db="UniProtKB">
        <authorList>
            <consortium name="RefSeq"/>
        </authorList>
    </citation>
    <scope>IDENTIFICATION</scope>
</reference>
<dbReference type="SMART" id="SM00225">
    <property type="entry name" value="BTB"/>
    <property type="match status" value="1"/>
</dbReference>
<dbReference type="AlphaFoldDB" id="A0A6P7K2D8"/>
<evidence type="ECO:0000256" key="8">
    <source>
        <dbReference type="ARBA" id="ARBA00023242"/>
    </source>
</evidence>
<dbReference type="FunFam" id="3.30.160.60:FF:001790">
    <property type="entry name" value="BCL6A, transcription repressor a"/>
    <property type="match status" value="1"/>
</dbReference>
<dbReference type="GO" id="GO:0045597">
    <property type="term" value="P:positive regulation of cell differentiation"/>
    <property type="evidence" value="ECO:0007669"/>
    <property type="project" value="UniProtKB-ARBA"/>
</dbReference>
<dbReference type="GO" id="GO:0002376">
    <property type="term" value="P:immune system process"/>
    <property type="evidence" value="ECO:0007669"/>
    <property type="project" value="UniProtKB-KW"/>
</dbReference>
<keyword evidence="13" id="KW-1185">Reference proteome</keyword>
<feature type="region of interest" description="Disordered" evidence="10">
    <location>
        <begin position="283"/>
        <end position="316"/>
    </location>
</feature>
<dbReference type="GO" id="GO:0000978">
    <property type="term" value="F:RNA polymerase II cis-regulatory region sequence-specific DNA binding"/>
    <property type="evidence" value="ECO:0007669"/>
    <property type="project" value="TreeGrafter"/>
</dbReference>
<dbReference type="GO" id="GO:0001227">
    <property type="term" value="F:DNA-binding transcription repressor activity, RNA polymerase II-specific"/>
    <property type="evidence" value="ECO:0007669"/>
    <property type="project" value="UniProtKB-ARBA"/>
</dbReference>
<dbReference type="FunFam" id="3.30.160.60:FF:000289">
    <property type="entry name" value="B-cell CLL/lymphoma 6, member B"/>
    <property type="match status" value="1"/>
</dbReference>
<dbReference type="FunFam" id="3.30.160.60:FF:000105">
    <property type="entry name" value="B-cell CLL/lymphoma 6, member B"/>
    <property type="match status" value="2"/>
</dbReference>
<evidence type="ECO:0000256" key="10">
    <source>
        <dbReference type="SAM" id="MobiDB-lite"/>
    </source>
</evidence>
<dbReference type="GO" id="GO:0003682">
    <property type="term" value="F:chromatin binding"/>
    <property type="evidence" value="ECO:0007669"/>
    <property type="project" value="UniProtKB-ARBA"/>
</dbReference>
<feature type="domain" description="C2H2-type" evidence="12">
    <location>
        <begin position="468"/>
        <end position="495"/>
    </location>
</feature>
<dbReference type="GO" id="GO:0045580">
    <property type="term" value="P:regulation of T cell differentiation"/>
    <property type="evidence" value="ECO:0007669"/>
    <property type="project" value="UniProtKB-ARBA"/>
</dbReference>
<dbReference type="InterPro" id="IPR013087">
    <property type="entry name" value="Znf_C2H2_type"/>
</dbReference>
<dbReference type="GO" id="GO:0042981">
    <property type="term" value="P:regulation of apoptotic process"/>
    <property type="evidence" value="ECO:0007669"/>
    <property type="project" value="UniProtKB-ARBA"/>
</dbReference>
<sequence length="627" mass="69884">MHRVSRKLLQDCDSMATTADGCIQFTRHAGDVLLNFNRLRSRNILTDVTIQVDGQCFHAHKAILVACSGFFYSVFMDPENANLSAISLDPKVDPKGLSLLLDFMYTSYLNLNDSLVMATMNTAIYLQMEHVVDTCHRFINSRRQSLSMQTDEVQNNSFEEKDNSTSNSLSLQEGKDYIPSVFRGINTSGSYHVYEDFHVSAAKLEGSQKISCLQVPSNNIARKESTTIISHSVPSHPNFPSAIVHKSLQGPVAPMEEDRIQHPQTSCVRMSPSFNKGVICSPQSPLRSDCQPNSPTESSSSRNANMSFKQPSDCHKDAKARNWKKYKFIVMNQAPDESEKEAHGGGAQVGALSPTLSSYSSSGVGGHSEIHPEEGASEHREEITVPHSVDSCSSVSCSSCGCDSPQRMDVGHLSPDSYSRDDTAKLHSDYSPSSCENNFYFCNGCDSKFTDEDSLKDHMVQVHSDKPYKCDCCQAAFRYKGNLASHKTVHTGAKPYHCNICGAQFNRPANLKTHTRIHSGEKPYKCETCGSRFVQVAHLRAHVLIHTGEKPYPCEICGTHFRHLQTLKSHMRIHTGEKPYHCEKCDLHFRHKSQLRLHLRQKHGAVTNTKAQYRRSPSNLMAGMVNS</sequence>
<gene>
    <name evidence="14" type="primary">bcl6ab</name>
</gene>
<dbReference type="SMART" id="SM00355">
    <property type="entry name" value="ZnF_C2H2"/>
    <property type="match status" value="6"/>
</dbReference>
<feature type="compositionally biased region" description="Low complexity" evidence="10">
    <location>
        <begin position="353"/>
        <end position="362"/>
    </location>
</feature>
<dbReference type="PROSITE" id="PS50157">
    <property type="entry name" value="ZINC_FINGER_C2H2_2"/>
    <property type="match status" value="6"/>
</dbReference>
<dbReference type="FunFam" id="3.30.710.10:FF:000025">
    <property type="entry name" value="B-cell lymphoma 6 protein-like"/>
    <property type="match status" value="1"/>
</dbReference>
<dbReference type="InterPro" id="IPR036236">
    <property type="entry name" value="Znf_C2H2_sf"/>
</dbReference>
<dbReference type="InterPro" id="IPR050457">
    <property type="entry name" value="ZnFinger_BTB_dom_contain"/>
</dbReference>
<evidence type="ECO:0000256" key="5">
    <source>
        <dbReference type="ARBA" id="ARBA00022833"/>
    </source>
</evidence>
<keyword evidence="2" id="KW-0479">Metal-binding</keyword>
<evidence type="ECO:0000313" key="13">
    <source>
        <dbReference type="Proteomes" id="UP000515145"/>
    </source>
</evidence>
<keyword evidence="8" id="KW-0539">Nucleus</keyword>
<dbReference type="InParanoid" id="A0A6P7K2D8"/>
<feature type="compositionally biased region" description="Polar residues" evidence="10">
    <location>
        <begin position="283"/>
        <end position="310"/>
    </location>
</feature>
<dbReference type="OrthoDB" id="5560627at2759"/>
<dbReference type="PANTHER" id="PTHR46105">
    <property type="entry name" value="AGAP004733-PA"/>
    <property type="match status" value="1"/>
</dbReference>
<dbReference type="CTD" id="100001936"/>
<evidence type="ECO:0000313" key="14">
    <source>
        <dbReference type="RefSeq" id="XP_028283463.1"/>
    </source>
</evidence>
<feature type="domain" description="C2H2-type" evidence="12">
    <location>
        <begin position="440"/>
        <end position="468"/>
    </location>
</feature>
<feature type="domain" description="BTB" evidence="11">
    <location>
        <begin position="46"/>
        <end position="113"/>
    </location>
</feature>
<evidence type="ECO:0000259" key="12">
    <source>
        <dbReference type="PROSITE" id="PS50157"/>
    </source>
</evidence>